<evidence type="ECO:0000313" key="8">
    <source>
        <dbReference type="EMBL" id="GMG86455.1"/>
    </source>
</evidence>
<dbReference type="SUPFAM" id="SSF50685">
    <property type="entry name" value="Barwin-like endoglucanases"/>
    <property type="match status" value="1"/>
</dbReference>
<feature type="domain" description="SPOR" evidence="7">
    <location>
        <begin position="198"/>
        <end position="278"/>
    </location>
</feature>
<keyword evidence="9" id="KW-1185">Reference proteome</keyword>
<dbReference type="PROSITE" id="PS51724">
    <property type="entry name" value="SPOR"/>
    <property type="match status" value="1"/>
</dbReference>
<comment type="caution">
    <text evidence="8">The sequence shown here is derived from an EMBL/GenBank/DDBJ whole genome shotgun (WGS) entry which is preliminary data.</text>
</comment>
<dbReference type="InterPro" id="IPR036680">
    <property type="entry name" value="SPOR-like_sf"/>
</dbReference>
<keyword evidence="2 4" id="KW-0456">Lyase</keyword>
<comment type="similarity">
    <text evidence="4 5">Belongs to the RlpA family.</text>
</comment>
<keyword evidence="1 6" id="KW-0732">Signal</keyword>
<comment type="function">
    <text evidence="4">Lytic transglycosylase with a strong preference for naked glycan strands that lack stem peptides.</text>
</comment>
<name>A0ABQ6LWJ5_9GAMM</name>
<evidence type="ECO:0000256" key="4">
    <source>
        <dbReference type="HAMAP-Rule" id="MF_02071"/>
    </source>
</evidence>
<evidence type="ECO:0000256" key="3">
    <source>
        <dbReference type="ARBA" id="ARBA00023316"/>
    </source>
</evidence>
<evidence type="ECO:0000256" key="1">
    <source>
        <dbReference type="ARBA" id="ARBA00022729"/>
    </source>
</evidence>
<dbReference type="InterPro" id="IPR036908">
    <property type="entry name" value="RlpA-like_sf"/>
</dbReference>
<dbReference type="PANTHER" id="PTHR34183:SF1">
    <property type="entry name" value="ENDOLYTIC PEPTIDOGLYCAN TRANSGLYCOSYLASE RLPA"/>
    <property type="match status" value="1"/>
</dbReference>
<dbReference type="Pfam" id="PF05036">
    <property type="entry name" value="SPOR"/>
    <property type="match status" value="1"/>
</dbReference>
<reference evidence="8 9" key="1">
    <citation type="submission" date="2023-04" db="EMBL/GenBank/DDBJ databases">
        <title>Marinobulbifer ophiurae gen. nov., sp. Nov., isolate from tissue of brittle star Ophioplocus japonicus.</title>
        <authorList>
            <person name="Kawano K."/>
            <person name="Sawayama S."/>
            <person name="Nakagawa S."/>
        </authorList>
    </citation>
    <scope>NUCLEOTIDE SEQUENCE [LARGE SCALE GENOMIC DNA]</scope>
    <source>
        <strain evidence="8 9">NKW57</strain>
    </source>
</reference>
<dbReference type="Gene3D" id="3.30.70.1070">
    <property type="entry name" value="Sporulation related repeat"/>
    <property type="match status" value="1"/>
</dbReference>
<dbReference type="SUPFAM" id="SSF110997">
    <property type="entry name" value="Sporulation related repeat"/>
    <property type="match status" value="1"/>
</dbReference>
<evidence type="ECO:0000259" key="7">
    <source>
        <dbReference type="PROSITE" id="PS51724"/>
    </source>
</evidence>
<dbReference type="PANTHER" id="PTHR34183">
    <property type="entry name" value="ENDOLYTIC PEPTIDOGLYCAN TRANSGLYCOSYLASE RLPA"/>
    <property type="match status" value="1"/>
</dbReference>
<gene>
    <name evidence="4" type="primary">rlpA</name>
    <name evidence="8" type="ORF">MNKW57_07760</name>
</gene>
<dbReference type="InterPro" id="IPR034718">
    <property type="entry name" value="RlpA"/>
</dbReference>
<protein>
    <recommendedName>
        <fullName evidence="4">Endolytic peptidoglycan transglycosylase RlpA</fullName>
        <ecNumber evidence="4">4.2.2.-</ecNumber>
    </recommendedName>
</protein>
<evidence type="ECO:0000256" key="2">
    <source>
        <dbReference type="ARBA" id="ARBA00023239"/>
    </source>
</evidence>
<dbReference type="HAMAP" id="MF_02071">
    <property type="entry name" value="RlpA"/>
    <property type="match status" value="1"/>
</dbReference>
<dbReference type="EC" id="4.2.2.-" evidence="4"/>
<dbReference type="InterPro" id="IPR009009">
    <property type="entry name" value="RlpA-like_DPBB"/>
</dbReference>
<dbReference type="NCBIfam" id="TIGR00413">
    <property type="entry name" value="rlpA"/>
    <property type="match status" value="1"/>
</dbReference>
<keyword evidence="4" id="KW-1003">Cell membrane</keyword>
<feature type="chain" id="PRO_5046893876" description="Endolytic peptidoglycan transglycosylase RlpA" evidence="6">
    <location>
        <begin position="21"/>
        <end position="278"/>
    </location>
</feature>
<comment type="subcellular location">
    <subcellularLocation>
        <location evidence="4">Cell membrane</location>
        <topology evidence="4">Lipid-anchor</topology>
    </subcellularLocation>
</comment>
<dbReference type="RefSeq" id="WP_285762982.1">
    <property type="nucleotide sequence ID" value="NZ_BSYJ01000002.1"/>
</dbReference>
<dbReference type="Gene3D" id="2.40.40.10">
    <property type="entry name" value="RlpA-like domain"/>
    <property type="match status" value="1"/>
</dbReference>
<evidence type="ECO:0000256" key="5">
    <source>
        <dbReference type="RuleBase" id="RU003495"/>
    </source>
</evidence>
<dbReference type="Proteomes" id="UP001224392">
    <property type="component" value="Unassembled WGS sequence"/>
</dbReference>
<sequence length="278" mass="30591">MKSIFRLSSVVLAGLLAACAAPQPTFDQLKDGYPAKRVDMTAAPSLTPIHEPRTRAGNKSPYTVKGKTYRIRDGVDGYREQGYASWYGTKFHGRRTANGEVYNMYALSGAHKTLPIPSYVQVTNLENGRNIIVRLNDRGPFVDGRVIDLSYTAAQKLGMLESGTARVEVVALNPDDFAGKVASNSHAGANSLPEDASFKLQPTTRLQVGAYGSKQKAAEIQRKLEEIFIYPVAIDPVSSAGKRLYRVRIGPIQRFEHLAEIQNELLARNFGRAQVVHD</sequence>
<keyword evidence="4" id="KW-0472">Membrane</keyword>
<accession>A0ABQ6LWJ5</accession>
<dbReference type="PROSITE" id="PS51257">
    <property type="entry name" value="PROKAR_LIPOPROTEIN"/>
    <property type="match status" value="1"/>
</dbReference>
<evidence type="ECO:0000313" key="9">
    <source>
        <dbReference type="Proteomes" id="UP001224392"/>
    </source>
</evidence>
<keyword evidence="4" id="KW-0449">Lipoprotein</keyword>
<keyword evidence="3 4" id="KW-0961">Cell wall biogenesis/degradation</keyword>
<evidence type="ECO:0000256" key="6">
    <source>
        <dbReference type="SAM" id="SignalP"/>
    </source>
</evidence>
<organism evidence="8 9">
    <name type="scientific">Biformimicrobium ophioploci</name>
    <dbReference type="NCBI Taxonomy" id="3036711"/>
    <lineage>
        <taxon>Bacteria</taxon>
        <taxon>Pseudomonadati</taxon>
        <taxon>Pseudomonadota</taxon>
        <taxon>Gammaproteobacteria</taxon>
        <taxon>Cellvibrionales</taxon>
        <taxon>Microbulbiferaceae</taxon>
        <taxon>Biformimicrobium</taxon>
    </lineage>
</organism>
<feature type="signal peptide" evidence="6">
    <location>
        <begin position="1"/>
        <end position="20"/>
    </location>
</feature>
<dbReference type="CDD" id="cd22268">
    <property type="entry name" value="DPBB_RlpA-like"/>
    <property type="match status" value="1"/>
</dbReference>
<dbReference type="InterPro" id="IPR012997">
    <property type="entry name" value="RplA"/>
</dbReference>
<dbReference type="InterPro" id="IPR007730">
    <property type="entry name" value="SPOR-like_dom"/>
</dbReference>
<keyword evidence="4" id="KW-0564">Palmitate</keyword>
<dbReference type="EMBL" id="BSYJ01000002">
    <property type="protein sequence ID" value="GMG86455.1"/>
    <property type="molecule type" value="Genomic_DNA"/>
</dbReference>
<proteinExistence type="inferred from homology"/>
<dbReference type="Pfam" id="PF03330">
    <property type="entry name" value="DPBB_1"/>
    <property type="match status" value="1"/>
</dbReference>